<evidence type="ECO:0000256" key="8">
    <source>
        <dbReference type="RuleBase" id="RU000481"/>
    </source>
</evidence>
<evidence type="ECO:0000256" key="3">
    <source>
        <dbReference type="ARBA" id="ARBA00011738"/>
    </source>
</evidence>
<comment type="cofactor">
    <cofactor evidence="1 8">
        <name>pyridoxal 5'-phosphate</name>
        <dbReference type="ChEBI" id="CHEBI:597326"/>
    </cofactor>
</comment>
<comment type="subunit">
    <text evidence="3">Homodimer.</text>
</comment>
<dbReference type="RefSeq" id="WP_084412522.1">
    <property type="nucleotide sequence ID" value="NZ_FWXR01000028.1"/>
</dbReference>
<dbReference type="FunFam" id="3.40.640.10:FF:000033">
    <property type="entry name" value="Aspartate aminotransferase"/>
    <property type="match status" value="1"/>
</dbReference>
<dbReference type="InterPro" id="IPR004838">
    <property type="entry name" value="NHTrfase_class1_PyrdxlP-BS"/>
</dbReference>
<dbReference type="PROSITE" id="PS00105">
    <property type="entry name" value="AA_TRANSFER_CLASS_1"/>
    <property type="match status" value="1"/>
</dbReference>
<dbReference type="InterPro" id="IPR015424">
    <property type="entry name" value="PyrdxlP-dep_Trfase"/>
</dbReference>
<dbReference type="EMBL" id="FWXR01000028">
    <property type="protein sequence ID" value="SMD10803.1"/>
    <property type="molecule type" value="Genomic_DNA"/>
</dbReference>
<name>A0A1W2EM90_9HYPH</name>
<dbReference type="CDD" id="cd00609">
    <property type="entry name" value="AAT_like"/>
    <property type="match status" value="1"/>
</dbReference>
<sequence>MTASQAFRRSARIASLEISEIVQITERAASLRAEGADIVALSTGEPDFPTPPHVVEAAHQAALAGRTKYPATLGTPELRDLIASQNGVGRANVIVSTGAKQVLANAMLASLDPGDEVVMPAPYWTSYSDIVALAGGNPVVVPCTMEAGFRITPERLDAAITPRTRWVMLNSPSNPTGAIYSRDELRALAGVLKRHPHVMVLVDEIYDHLSFTDFASMREVVPELSDRMLIVNGVSKAYAMTGWRIGWGIGPTDMIAALGAVQGQITSGASSISQAAAVAALSGPQELLAERLAILRDRRDLVVSRLNAMPGITCPVPDGAFYVFPDVTGAMAAKGLATCAEFCTSLLETQGLALVPGRAFGLPGHLRLSFAYSQANLEAGLDRLERFLSRPPEPAGEESPVAESCS</sequence>
<keyword evidence="4 8" id="KW-0032">Aminotransferase</keyword>
<evidence type="ECO:0000256" key="6">
    <source>
        <dbReference type="ARBA" id="ARBA00022898"/>
    </source>
</evidence>
<evidence type="ECO:0000256" key="5">
    <source>
        <dbReference type="ARBA" id="ARBA00022679"/>
    </source>
</evidence>
<keyword evidence="11" id="KW-1185">Reference proteome</keyword>
<feature type="domain" description="Aminotransferase class I/classII large" evidence="9">
    <location>
        <begin position="37"/>
        <end position="384"/>
    </location>
</feature>
<protein>
    <recommendedName>
        <fullName evidence="8">Aminotransferase</fullName>
        <ecNumber evidence="8">2.6.1.-</ecNumber>
    </recommendedName>
</protein>
<dbReference type="InterPro" id="IPR004839">
    <property type="entry name" value="Aminotransferase_I/II_large"/>
</dbReference>
<dbReference type="InterPro" id="IPR015421">
    <property type="entry name" value="PyrdxlP-dep_Trfase_major"/>
</dbReference>
<evidence type="ECO:0000256" key="2">
    <source>
        <dbReference type="ARBA" id="ARBA00007441"/>
    </source>
</evidence>
<dbReference type="PANTHER" id="PTHR46383">
    <property type="entry name" value="ASPARTATE AMINOTRANSFERASE"/>
    <property type="match status" value="1"/>
</dbReference>
<keyword evidence="6" id="KW-0663">Pyridoxal phosphate</keyword>
<evidence type="ECO:0000256" key="7">
    <source>
        <dbReference type="ARBA" id="ARBA00049185"/>
    </source>
</evidence>
<comment type="similarity">
    <text evidence="2 8">Belongs to the class-I pyridoxal-phosphate-dependent aminotransferase family.</text>
</comment>
<dbReference type="InterPro" id="IPR015422">
    <property type="entry name" value="PyrdxlP-dep_Trfase_small"/>
</dbReference>
<dbReference type="SUPFAM" id="SSF53383">
    <property type="entry name" value="PLP-dependent transferases"/>
    <property type="match status" value="1"/>
</dbReference>
<evidence type="ECO:0000256" key="1">
    <source>
        <dbReference type="ARBA" id="ARBA00001933"/>
    </source>
</evidence>
<evidence type="ECO:0000313" key="11">
    <source>
        <dbReference type="Proteomes" id="UP000192656"/>
    </source>
</evidence>
<evidence type="ECO:0000313" key="10">
    <source>
        <dbReference type="EMBL" id="SMD10803.1"/>
    </source>
</evidence>
<dbReference type="Pfam" id="PF00155">
    <property type="entry name" value="Aminotran_1_2"/>
    <property type="match status" value="1"/>
</dbReference>
<dbReference type="EC" id="2.6.1.-" evidence="8"/>
<gene>
    <name evidence="10" type="ORF">SAMN06297251_12835</name>
</gene>
<proteinExistence type="inferred from homology"/>
<dbReference type="STRING" id="937218.SAMN06297251_12835"/>
<dbReference type="GO" id="GO:0006520">
    <property type="term" value="P:amino acid metabolic process"/>
    <property type="evidence" value="ECO:0007669"/>
    <property type="project" value="InterPro"/>
</dbReference>
<comment type="catalytic activity">
    <reaction evidence="7">
        <text>L-aspartate + 2-oxoglutarate = oxaloacetate + L-glutamate</text>
        <dbReference type="Rhea" id="RHEA:21824"/>
        <dbReference type="ChEBI" id="CHEBI:16452"/>
        <dbReference type="ChEBI" id="CHEBI:16810"/>
        <dbReference type="ChEBI" id="CHEBI:29985"/>
        <dbReference type="ChEBI" id="CHEBI:29991"/>
        <dbReference type="EC" id="2.6.1.1"/>
    </reaction>
</comment>
<organism evidence="10 11">
    <name type="scientific">Fulvimarina manganoxydans</name>
    <dbReference type="NCBI Taxonomy" id="937218"/>
    <lineage>
        <taxon>Bacteria</taxon>
        <taxon>Pseudomonadati</taxon>
        <taxon>Pseudomonadota</taxon>
        <taxon>Alphaproteobacteria</taxon>
        <taxon>Hyphomicrobiales</taxon>
        <taxon>Aurantimonadaceae</taxon>
        <taxon>Fulvimarina</taxon>
    </lineage>
</organism>
<dbReference type="GO" id="GO:0030170">
    <property type="term" value="F:pyridoxal phosphate binding"/>
    <property type="evidence" value="ECO:0007669"/>
    <property type="project" value="InterPro"/>
</dbReference>
<dbReference type="InterPro" id="IPR050596">
    <property type="entry name" value="AspAT/PAT-like"/>
</dbReference>
<dbReference type="Proteomes" id="UP000192656">
    <property type="component" value="Unassembled WGS sequence"/>
</dbReference>
<reference evidence="10 11" key="1">
    <citation type="submission" date="2017-04" db="EMBL/GenBank/DDBJ databases">
        <authorList>
            <person name="Afonso C.L."/>
            <person name="Miller P.J."/>
            <person name="Scott M.A."/>
            <person name="Spackman E."/>
            <person name="Goraichik I."/>
            <person name="Dimitrov K.M."/>
            <person name="Suarez D.L."/>
            <person name="Swayne D.E."/>
        </authorList>
    </citation>
    <scope>NUCLEOTIDE SEQUENCE [LARGE SCALE GENOMIC DNA]</scope>
    <source>
        <strain evidence="10 11">CGMCC 1.10972</strain>
    </source>
</reference>
<evidence type="ECO:0000259" key="9">
    <source>
        <dbReference type="Pfam" id="PF00155"/>
    </source>
</evidence>
<dbReference type="PANTHER" id="PTHR46383:SF1">
    <property type="entry name" value="ASPARTATE AMINOTRANSFERASE"/>
    <property type="match status" value="1"/>
</dbReference>
<dbReference type="Gene3D" id="3.90.1150.10">
    <property type="entry name" value="Aspartate Aminotransferase, domain 1"/>
    <property type="match status" value="1"/>
</dbReference>
<accession>A0A1W2EM90</accession>
<dbReference type="AlphaFoldDB" id="A0A1W2EM90"/>
<evidence type="ECO:0000256" key="4">
    <source>
        <dbReference type="ARBA" id="ARBA00022576"/>
    </source>
</evidence>
<dbReference type="Gene3D" id="3.40.640.10">
    <property type="entry name" value="Type I PLP-dependent aspartate aminotransferase-like (Major domain)"/>
    <property type="match status" value="1"/>
</dbReference>
<keyword evidence="5 8" id="KW-0808">Transferase</keyword>
<dbReference type="OrthoDB" id="7973357at2"/>
<dbReference type="GO" id="GO:0004069">
    <property type="term" value="F:L-aspartate:2-oxoglutarate aminotransferase activity"/>
    <property type="evidence" value="ECO:0007669"/>
    <property type="project" value="UniProtKB-EC"/>
</dbReference>